<comment type="caution">
    <text evidence="1">The sequence shown here is derived from an EMBL/GenBank/DDBJ whole genome shotgun (WGS) entry which is preliminary data.</text>
</comment>
<dbReference type="AlphaFoldDB" id="A0A3D9SHT7"/>
<dbReference type="EMBL" id="QTTT01000001">
    <property type="protein sequence ID" value="REE95466.1"/>
    <property type="molecule type" value="Genomic_DNA"/>
</dbReference>
<accession>A0A3D9SHT7</accession>
<dbReference type="SUPFAM" id="SSF53335">
    <property type="entry name" value="S-adenosyl-L-methionine-dependent methyltransferases"/>
    <property type="match status" value="1"/>
</dbReference>
<name>A0A3D9SHT7_9ACTN</name>
<sequence length="263" mass="28596">MGVDVTTPNIARIYDYFLGGKDNYATDRAAAEQIMKSVPEAPASARANRAFLTRAVRFLAGEAGVRQFVDVGAGLPTQGNVHEVARGVNPDARVAYVDNDPIVLAHARALMVEDEGVAVVQGDLRRPEEILADERLRRLIDFREPVAVLLVAILHFIGDDEDPFTMVARLLDTLPAGSHLVISHGYEGGMDGGASERAQSVYRRSTSSIHSRDPEQVARFFGGWEILDPGVVWISQWRPTPDDAMADPSVTHFLGAVGRTPQG</sequence>
<protein>
    <submittedName>
        <fullName evidence="1">S-adenosyl methyltransferase</fullName>
    </submittedName>
</protein>
<dbReference type="Gene3D" id="3.40.50.150">
    <property type="entry name" value="Vaccinia Virus protein VP39"/>
    <property type="match status" value="1"/>
</dbReference>
<dbReference type="GO" id="GO:0032259">
    <property type="term" value="P:methylation"/>
    <property type="evidence" value="ECO:0007669"/>
    <property type="project" value="UniProtKB-KW"/>
</dbReference>
<proteinExistence type="predicted"/>
<keyword evidence="1" id="KW-0489">Methyltransferase</keyword>
<dbReference type="GO" id="GO:0008168">
    <property type="term" value="F:methyltransferase activity"/>
    <property type="evidence" value="ECO:0007669"/>
    <property type="project" value="UniProtKB-KW"/>
</dbReference>
<evidence type="ECO:0000313" key="2">
    <source>
        <dbReference type="Proteomes" id="UP000256661"/>
    </source>
</evidence>
<keyword evidence="1" id="KW-0808">Transferase</keyword>
<evidence type="ECO:0000313" key="1">
    <source>
        <dbReference type="EMBL" id="REE95466.1"/>
    </source>
</evidence>
<dbReference type="InterPro" id="IPR006764">
    <property type="entry name" value="SAM_dep_MeTrfase_SAV2177_type"/>
</dbReference>
<organism evidence="1 2">
    <name type="scientific">Thermomonospora umbrina</name>
    <dbReference type="NCBI Taxonomy" id="111806"/>
    <lineage>
        <taxon>Bacteria</taxon>
        <taxon>Bacillati</taxon>
        <taxon>Actinomycetota</taxon>
        <taxon>Actinomycetes</taxon>
        <taxon>Streptosporangiales</taxon>
        <taxon>Thermomonosporaceae</taxon>
        <taxon>Thermomonospora</taxon>
    </lineage>
</organism>
<gene>
    <name evidence="1" type="ORF">DFJ69_0856</name>
</gene>
<dbReference type="InterPro" id="IPR029063">
    <property type="entry name" value="SAM-dependent_MTases_sf"/>
</dbReference>
<dbReference type="Pfam" id="PF04672">
    <property type="entry name" value="Methyltransf_19"/>
    <property type="match status" value="1"/>
</dbReference>
<dbReference type="PIRSF" id="PIRSF017393">
    <property type="entry name" value="MTase_SAV2177"/>
    <property type="match status" value="1"/>
</dbReference>
<reference evidence="1 2" key="1">
    <citation type="submission" date="2018-08" db="EMBL/GenBank/DDBJ databases">
        <title>Sequencing the genomes of 1000 actinobacteria strains.</title>
        <authorList>
            <person name="Klenk H.-P."/>
        </authorList>
    </citation>
    <scope>NUCLEOTIDE SEQUENCE [LARGE SCALE GENOMIC DNA]</scope>
    <source>
        <strain evidence="1 2">DSM 43927</strain>
    </source>
</reference>
<keyword evidence="2" id="KW-1185">Reference proteome</keyword>
<dbReference type="Proteomes" id="UP000256661">
    <property type="component" value="Unassembled WGS sequence"/>
</dbReference>